<evidence type="ECO:0000256" key="3">
    <source>
        <dbReference type="ARBA" id="ARBA00022801"/>
    </source>
</evidence>
<reference evidence="7 8" key="2">
    <citation type="journal article" date="2016" name="Int. J. Syst. Evol. Microbiol.">
        <title>Flavisolibacter tropicus sp. nov., isolated from tropical soil.</title>
        <authorList>
            <person name="Lee J.J."/>
            <person name="Kang M.S."/>
            <person name="Kim G.S."/>
            <person name="Lee C.S."/>
            <person name="Lim S."/>
            <person name="Lee J."/>
            <person name="Roh S.H."/>
            <person name="Kang H."/>
            <person name="Ha J.M."/>
            <person name="Bae S."/>
            <person name="Jung H.Y."/>
            <person name="Kim M.K."/>
        </authorList>
    </citation>
    <scope>NUCLEOTIDE SEQUENCE [LARGE SCALE GENOMIC DNA]</scope>
    <source>
        <strain evidence="7 8">LCS9</strain>
    </source>
</reference>
<dbReference type="InterPro" id="IPR004447">
    <property type="entry name" value="Peptidase_S41A"/>
</dbReference>
<dbReference type="CDD" id="cd06782">
    <property type="entry name" value="cpPDZ_CPP-like"/>
    <property type="match status" value="1"/>
</dbReference>
<dbReference type="CDD" id="cd07560">
    <property type="entry name" value="Peptidase_S41_CPP"/>
    <property type="match status" value="1"/>
</dbReference>
<evidence type="ECO:0000313" key="7">
    <source>
        <dbReference type="EMBL" id="ANE53226.1"/>
    </source>
</evidence>
<dbReference type="EMBL" id="CP011390">
    <property type="protein sequence ID" value="ANE53226.1"/>
    <property type="molecule type" value="Genomic_DNA"/>
</dbReference>
<sequence length="509" mass="57447">MFFGFKLHQQTGSTKGFFKKDKRSSLQEALDLIRSRYVDSVGLDSLQDDAMEGIMNHLDPHSVYIPAMDLSEANEDIVGNFEGIGVEFNIFSDTVHVLYVVPQGPSDKAGLQIGDRILKVNDSNIVSKTLPSTAIRKLIRGEEGSKVKLTVLRNNTVQYFYVTRGRIPLPSMDAAYMMDAVTGYIKLNKFSETTYKEFMQAMEMLQAKGMKSLILDLRGNGGGLVSQATSIADEFLDGDKLIVYTQGTNTPRREYRASKEGVFEKGKLAVLVDELSASASEILAGALQDWDRATIVGRRTFGKGLVQEQYDLSDGSAIRLTVARYFTPSGRSIQRPYDKGKKIYMEEIVERYQNGEMQTADSFHVNKTKAFKTKGGRIVYGGGGIMPDVFVPIDSSFYTQHITQLYLDGRFNNFVYTYYIKHLPLWQEFKTPTEFANRYNNTADAWSQLVDYAMKDSINLKKVPATEKKEVEDRIKAFLARFKWRTQGFYEVANASDKIVQKAKEEVSK</sequence>
<protein>
    <submittedName>
        <fullName evidence="7">Carboxyl-terminal protease</fullName>
    </submittedName>
</protein>
<dbReference type="Proteomes" id="UP000077177">
    <property type="component" value="Chromosome"/>
</dbReference>
<dbReference type="InterPro" id="IPR001478">
    <property type="entry name" value="PDZ"/>
</dbReference>
<dbReference type="PATRIC" id="fig|1492898.3.peg.20"/>
<dbReference type="InterPro" id="IPR036034">
    <property type="entry name" value="PDZ_sf"/>
</dbReference>
<evidence type="ECO:0000256" key="2">
    <source>
        <dbReference type="ARBA" id="ARBA00022670"/>
    </source>
</evidence>
<dbReference type="Gene3D" id="3.30.750.44">
    <property type="match status" value="1"/>
</dbReference>
<dbReference type="PANTHER" id="PTHR32060:SF30">
    <property type="entry name" value="CARBOXY-TERMINAL PROCESSING PROTEASE CTPA"/>
    <property type="match status" value="1"/>
</dbReference>
<dbReference type="PROSITE" id="PS50106">
    <property type="entry name" value="PDZ"/>
    <property type="match status" value="1"/>
</dbReference>
<organism evidence="7 8">
    <name type="scientific">Flavisolibacter tropicus</name>
    <dbReference type="NCBI Taxonomy" id="1492898"/>
    <lineage>
        <taxon>Bacteria</taxon>
        <taxon>Pseudomonadati</taxon>
        <taxon>Bacteroidota</taxon>
        <taxon>Chitinophagia</taxon>
        <taxon>Chitinophagales</taxon>
        <taxon>Chitinophagaceae</taxon>
        <taxon>Flavisolibacter</taxon>
    </lineage>
</organism>
<evidence type="ECO:0000256" key="5">
    <source>
        <dbReference type="RuleBase" id="RU004404"/>
    </source>
</evidence>
<dbReference type="GO" id="GO:0004175">
    <property type="term" value="F:endopeptidase activity"/>
    <property type="evidence" value="ECO:0007669"/>
    <property type="project" value="TreeGrafter"/>
</dbReference>
<dbReference type="GO" id="GO:0007165">
    <property type="term" value="P:signal transduction"/>
    <property type="evidence" value="ECO:0007669"/>
    <property type="project" value="TreeGrafter"/>
</dbReference>
<gene>
    <name evidence="7" type="ORF">SY85_00090</name>
</gene>
<dbReference type="InterPro" id="IPR029045">
    <property type="entry name" value="ClpP/crotonase-like_dom_sf"/>
</dbReference>
<dbReference type="Pfam" id="PF03572">
    <property type="entry name" value="Peptidase_S41"/>
    <property type="match status" value="1"/>
</dbReference>
<keyword evidence="2 5" id="KW-0645">Protease</keyword>
<dbReference type="SUPFAM" id="SSF50156">
    <property type="entry name" value="PDZ domain-like"/>
    <property type="match status" value="1"/>
</dbReference>
<dbReference type="RefSeq" id="WP_226998951.1">
    <property type="nucleotide sequence ID" value="NZ_CP011390.1"/>
</dbReference>
<evidence type="ECO:0000256" key="4">
    <source>
        <dbReference type="ARBA" id="ARBA00022825"/>
    </source>
</evidence>
<dbReference type="STRING" id="1492898.SY85_00090"/>
<dbReference type="InterPro" id="IPR005151">
    <property type="entry name" value="Tail-specific_protease"/>
</dbReference>
<keyword evidence="8" id="KW-1185">Reference proteome</keyword>
<dbReference type="NCBIfam" id="TIGR00225">
    <property type="entry name" value="prc"/>
    <property type="match status" value="1"/>
</dbReference>
<dbReference type="SMART" id="SM00228">
    <property type="entry name" value="PDZ"/>
    <property type="match status" value="1"/>
</dbReference>
<feature type="domain" description="PDZ" evidence="6">
    <location>
        <begin position="67"/>
        <end position="125"/>
    </location>
</feature>
<reference evidence="8" key="1">
    <citation type="submission" date="2015-01" db="EMBL/GenBank/DDBJ databases">
        <title>Flavisolibacter sp./LCS9/ whole genome sequencing.</title>
        <authorList>
            <person name="Kim M.K."/>
            <person name="Srinivasan S."/>
            <person name="Lee J.-J."/>
        </authorList>
    </citation>
    <scope>NUCLEOTIDE SEQUENCE [LARGE SCALE GENOMIC DNA]</scope>
    <source>
        <strain evidence="8">LCS9</strain>
    </source>
</reference>
<evidence type="ECO:0000259" key="6">
    <source>
        <dbReference type="PROSITE" id="PS50106"/>
    </source>
</evidence>
<dbReference type="AlphaFoldDB" id="A0A172U1U7"/>
<keyword evidence="4 5" id="KW-0720">Serine protease</keyword>
<dbReference type="PANTHER" id="PTHR32060">
    <property type="entry name" value="TAIL-SPECIFIC PROTEASE"/>
    <property type="match status" value="1"/>
</dbReference>
<dbReference type="GO" id="GO:0008236">
    <property type="term" value="F:serine-type peptidase activity"/>
    <property type="evidence" value="ECO:0007669"/>
    <property type="project" value="UniProtKB-KW"/>
</dbReference>
<keyword evidence="3 5" id="KW-0378">Hydrolase</keyword>
<proteinExistence type="inferred from homology"/>
<dbReference type="GO" id="GO:0006508">
    <property type="term" value="P:proteolysis"/>
    <property type="evidence" value="ECO:0007669"/>
    <property type="project" value="UniProtKB-KW"/>
</dbReference>
<evidence type="ECO:0000256" key="1">
    <source>
        <dbReference type="ARBA" id="ARBA00009179"/>
    </source>
</evidence>
<name>A0A172U1U7_9BACT</name>
<dbReference type="Pfam" id="PF17820">
    <property type="entry name" value="PDZ_6"/>
    <property type="match status" value="1"/>
</dbReference>
<dbReference type="Gene3D" id="2.30.42.10">
    <property type="match status" value="1"/>
</dbReference>
<dbReference type="GO" id="GO:0030288">
    <property type="term" value="C:outer membrane-bounded periplasmic space"/>
    <property type="evidence" value="ECO:0007669"/>
    <property type="project" value="TreeGrafter"/>
</dbReference>
<dbReference type="KEGG" id="fla:SY85_00090"/>
<comment type="similarity">
    <text evidence="1 5">Belongs to the peptidase S41A family.</text>
</comment>
<evidence type="ECO:0000313" key="8">
    <source>
        <dbReference type="Proteomes" id="UP000077177"/>
    </source>
</evidence>
<dbReference type="SMART" id="SM00245">
    <property type="entry name" value="TSPc"/>
    <property type="match status" value="1"/>
</dbReference>
<accession>A0A172U1U7</accession>
<dbReference type="Gene3D" id="3.90.226.10">
    <property type="entry name" value="2-enoyl-CoA Hydratase, Chain A, domain 1"/>
    <property type="match status" value="1"/>
</dbReference>
<dbReference type="SUPFAM" id="SSF52096">
    <property type="entry name" value="ClpP/crotonase"/>
    <property type="match status" value="1"/>
</dbReference>
<dbReference type="InterPro" id="IPR041489">
    <property type="entry name" value="PDZ_6"/>
</dbReference>